<protein>
    <submittedName>
        <fullName evidence="2">Uncharacterized protein</fullName>
    </submittedName>
</protein>
<evidence type="ECO:0000313" key="2">
    <source>
        <dbReference type="EMBL" id="KAL1850468.1"/>
    </source>
</evidence>
<organism evidence="2 3">
    <name type="scientific">Diaporthe australafricana</name>
    <dbReference type="NCBI Taxonomy" id="127596"/>
    <lineage>
        <taxon>Eukaryota</taxon>
        <taxon>Fungi</taxon>
        <taxon>Dikarya</taxon>
        <taxon>Ascomycota</taxon>
        <taxon>Pezizomycotina</taxon>
        <taxon>Sordariomycetes</taxon>
        <taxon>Sordariomycetidae</taxon>
        <taxon>Diaporthales</taxon>
        <taxon>Diaporthaceae</taxon>
        <taxon>Diaporthe</taxon>
    </lineage>
</organism>
<evidence type="ECO:0000313" key="3">
    <source>
        <dbReference type="Proteomes" id="UP001583177"/>
    </source>
</evidence>
<comment type="caution">
    <text evidence="2">The sequence shown here is derived from an EMBL/GenBank/DDBJ whole genome shotgun (WGS) entry which is preliminary data.</text>
</comment>
<reference evidence="2 3" key="1">
    <citation type="journal article" date="2024" name="IMA Fungus">
        <title>IMA Genome - F19 : A genome assembly and annotation guide to empower mycologists, including annotated draft genome sequences of Ceratocystis pirilliformis, Diaporthe australafricana, Fusarium ophioides, Paecilomyces lecythidis, and Sporothrix stenoceras.</title>
        <authorList>
            <person name="Aylward J."/>
            <person name="Wilson A.M."/>
            <person name="Visagie C.M."/>
            <person name="Spraker J."/>
            <person name="Barnes I."/>
            <person name="Buitendag C."/>
            <person name="Ceriani C."/>
            <person name="Del Mar Angel L."/>
            <person name="du Plessis D."/>
            <person name="Fuchs T."/>
            <person name="Gasser K."/>
            <person name="Kramer D."/>
            <person name="Li W."/>
            <person name="Munsamy K."/>
            <person name="Piso A."/>
            <person name="Price J.L."/>
            <person name="Sonnekus B."/>
            <person name="Thomas C."/>
            <person name="van der Nest A."/>
            <person name="van Dijk A."/>
            <person name="van Heerden A."/>
            <person name="van Vuuren N."/>
            <person name="Yilmaz N."/>
            <person name="Duong T.A."/>
            <person name="van der Merwe N.A."/>
            <person name="Wingfield M.J."/>
            <person name="Wingfield B.D."/>
        </authorList>
    </citation>
    <scope>NUCLEOTIDE SEQUENCE [LARGE SCALE GENOMIC DNA]</scope>
    <source>
        <strain evidence="2 3">CMW 18300</strain>
    </source>
</reference>
<proteinExistence type="predicted"/>
<feature type="region of interest" description="Disordered" evidence="1">
    <location>
        <begin position="1"/>
        <end position="33"/>
    </location>
</feature>
<evidence type="ECO:0000256" key="1">
    <source>
        <dbReference type="SAM" id="MobiDB-lite"/>
    </source>
</evidence>
<dbReference type="EMBL" id="JAWRVE010000185">
    <property type="protein sequence ID" value="KAL1850468.1"/>
    <property type="molecule type" value="Genomic_DNA"/>
</dbReference>
<dbReference type="Proteomes" id="UP001583177">
    <property type="component" value="Unassembled WGS sequence"/>
</dbReference>
<accession>A0ABR3W153</accession>
<keyword evidence="3" id="KW-1185">Reference proteome</keyword>
<name>A0ABR3W153_9PEZI</name>
<sequence length="116" mass="12664">MPADRSPSAHPTQEGHHTTPVGDEPSTDDEFPDVLSEEFKELCQRYNQEREREAAEAGEADVVGAAKPAKTTVNSGRARVTRCSPRVKAAFLSRWKVVVPGVRHSERIGSRAGKSP</sequence>
<gene>
    <name evidence="2" type="ORF">Daus18300_012882</name>
</gene>